<dbReference type="AlphaFoldDB" id="A0A5C3MLD0"/>
<protein>
    <submittedName>
        <fullName evidence="2">Uncharacterized protein</fullName>
    </submittedName>
</protein>
<feature type="region of interest" description="Disordered" evidence="1">
    <location>
        <begin position="280"/>
        <end position="309"/>
    </location>
</feature>
<gene>
    <name evidence="2" type="ORF">OE88DRAFT_1649120</name>
</gene>
<evidence type="ECO:0000313" key="3">
    <source>
        <dbReference type="Proteomes" id="UP000305948"/>
    </source>
</evidence>
<sequence>MGKRPADTLEAQTEPKKQCLFDTDSEVKVLVGSSVRYSVNQEELFRLMDNGIVPLLECFTNEALQELTERPNDIPRIKLASKNMVINMKHFDPLVTTDPTTWSQAQDNWLKFVRLIGTAEWAQHWERHVAWFTDIPDFKKKFLAICAAEKSLWMEYWTSKTAFNPAHYQLCLQETVLDGHLLAMEEESTFDAKLSHAISSAKPSAYVGGKQQAYGGNAVAGPSRTRGGGQVGGGQAFSSGAFGGGQAGEATTLPAAWRDPSLVETCYLPKRAMANCTPEAPTMHSVSTSMSTATGEGSAPMKQGASTTAPSVDLATTLPSSGAAVKLSPPSEADTSASTLCNDCLSSCCVSRFNDDCCS</sequence>
<dbReference type="Proteomes" id="UP000305948">
    <property type="component" value="Unassembled WGS sequence"/>
</dbReference>
<name>A0A5C3MLD0_9AGAM</name>
<feature type="compositionally biased region" description="Gly residues" evidence="1">
    <location>
        <begin position="226"/>
        <end position="243"/>
    </location>
</feature>
<feature type="compositionally biased region" description="Polar residues" evidence="1">
    <location>
        <begin position="284"/>
        <end position="295"/>
    </location>
</feature>
<proteinExistence type="predicted"/>
<reference evidence="2 3" key="1">
    <citation type="journal article" date="2019" name="Nat. Ecol. Evol.">
        <title>Megaphylogeny resolves global patterns of mushroom evolution.</title>
        <authorList>
            <person name="Varga T."/>
            <person name="Krizsan K."/>
            <person name="Foldi C."/>
            <person name="Dima B."/>
            <person name="Sanchez-Garcia M."/>
            <person name="Sanchez-Ramirez S."/>
            <person name="Szollosi G.J."/>
            <person name="Szarkandi J.G."/>
            <person name="Papp V."/>
            <person name="Albert L."/>
            <person name="Andreopoulos W."/>
            <person name="Angelini C."/>
            <person name="Antonin V."/>
            <person name="Barry K.W."/>
            <person name="Bougher N.L."/>
            <person name="Buchanan P."/>
            <person name="Buyck B."/>
            <person name="Bense V."/>
            <person name="Catcheside P."/>
            <person name="Chovatia M."/>
            <person name="Cooper J."/>
            <person name="Damon W."/>
            <person name="Desjardin D."/>
            <person name="Finy P."/>
            <person name="Geml J."/>
            <person name="Haridas S."/>
            <person name="Hughes K."/>
            <person name="Justo A."/>
            <person name="Karasinski D."/>
            <person name="Kautmanova I."/>
            <person name="Kiss B."/>
            <person name="Kocsube S."/>
            <person name="Kotiranta H."/>
            <person name="LaButti K.M."/>
            <person name="Lechner B.E."/>
            <person name="Liimatainen K."/>
            <person name="Lipzen A."/>
            <person name="Lukacs Z."/>
            <person name="Mihaltcheva S."/>
            <person name="Morgado L.N."/>
            <person name="Niskanen T."/>
            <person name="Noordeloos M.E."/>
            <person name="Ohm R.A."/>
            <person name="Ortiz-Santana B."/>
            <person name="Ovrebo C."/>
            <person name="Racz N."/>
            <person name="Riley R."/>
            <person name="Savchenko A."/>
            <person name="Shiryaev A."/>
            <person name="Soop K."/>
            <person name="Spirin V."/>
            <person name="Szebenyi C."/>
            <person name="Tomsovsky M."/>
            <person name="Tulloss R.E."/>
            <person name="Uehling J."/>
            <person name="Grigoriev I.V."/>
            <person name="Vagvolgyi C."/>
            <person name="Papp T."/>
            <person name="Martin F.M."/>
            <person name="Miettinen O."/>
            <person name="Hibbett D.S."/>
            <person name="Nagy L.G."/>
        </authorList>
    </citation>
    <scope>NUCLEOTIDE SEQUENCE [LARGE SCALE GENOMIC DNA]</scope>
    <source>
        <strain evidence="2 3">OMC1185</strain>
    </source>
</reference>
<organism evidence="2 3">
    <name type="scientific">Heliocybe sulcata</name>
    <dbReference type="NCBI Taxonomy" id="5364"/>
    <lineage>
        <taxon>Eukaryota</taxon>
        <taxon>Fungi</taxon>
        <taxon>Dikarya</taxon>
        <taxon>Basidiomycota</taxon>
        <taxon>Agaricomycotina</taxon>
        <taxon>Agaricomycetes</taxon>
        <taxon>Gloeophyllales</taxon>
        <taxon>Gloeophyllaceae</taxon>
        <taxon>Heliocybe</taxon>
    </lineage>
</organism>
<evidence type="ECO:0000313" key="2">
    <source>
        <dbReference type="EMBL" id="TFK45687.1"/>
    </source>
</evidence>
<dbReference type="STRING" id="5364.A0A5C3MLD0"/>
<accession>A0A5C3MLD0</accession>
<evidence type="ECO:0000256" key="1">
    <source>
        <dbReference type="SAM" id="MobiDB-lite"/>
    </source>
</evidence>
<keyword evidence="3" id="KW-1185">Reference proteome</keyword>
<dbReference type="EMBL" id="ML213538">
    <property type="protein sequence ID" value="TFK45687.1"/>
    <property type="molecule type" value="Genomic_DNA"/>
</dbReference>
<feature type="region of interest" description="Disordered" evidence="1">
    <location>
        <begin position="224"/>
        <end position="243"/>
    </location>
</feature>